<evidence type="ECO:0000256" key="3">
    <source>
        <dbReference type="ARBA" id="ARBA00022801"/>
    </source>
</evidence>
<feature type="active site" description="Charge relay system" evidence="5">
    <location>
        <position position="100"/>
    </location>
</feature>
<keyword evidence="6" id="KW-0732">Signal</keyword>
<dbReference type="EMBL" id="RFFH01000004">
    <property type="protein sequence ID" value="RMI32635.1"/>
    <property type="molecule type" value="Genomic_DNA"/>
</dbReference>
<proteinExistence type="inferred from homology"/>
<dbReference type="InterPro" id="IPR023828">
    <property type="entry name" value="Peptidase_S8_Ser-AS"/>
</dbReference>
<dbReference type="GO" id="GO:0004252">
    <property type="term" value="F:serine-type endopeptidase activity"/>
    <property type="evidence" value="ECO:0007669"/>
    <property type="project" value="UniProtKB-UniRule"/>
</dbReference>
<dbReference type="PANTHER" id="PTHR43806:SF11">
    <property type="entry name" value="CEREVISIN-RELATED"/>
    <property type="match status" value="1"/>
</dbReference>
<dbReference type="Pfam" id="PF00082">
    <property type="entry name" value="Peptidase_S8"/>
    <property type="match status" value="1"/>
</dbReference>
<name>A0A3M2L9P0_9NOCA</name>
<feature type="active site" description="Charge relay system" evidence="5">
    <location>
        <position position="58"/>
    </location>
</feature>
<dbReference type="PRINTS" id="PR00723">
    <property type="entry name" value="SUBTILISIN"/>
</dbReference>
<evidence type="ECO:0000259" key="7">
    <source>
        <dbReference type="Pfam" id="PF00082"/>
    </source>
</evidence>
<dbReference type="RefSeq" id="WP_122188018.1">
    <property type="nucleotide sequence ID" value="NZ_RFFH01000004.1"/>
</dbReference>
<evidence type="ECO:0000256" key="6">
    <source>
        <dbReference type="SAM" id="SignalP"/>
    </source>
</evidence>
<feature type="signal peptide" evidence="6">
    <location>
        <begin position="1"/>
        <end position="26"/>
    </location>
</feature>
<dbReference type="AlphaFoldDB" id="A0A3M2L9P0"/>
<protein>
    <recommendedName>
        <fullName evidence="7">Peptidase S8/S53 domain-containing protein</fullName>
    </recommendedName>
</protein>
<dbReference type="PROSITE" id="PS51892">
    <property type="entry name" value="SUBTILASE"/>
    <property type="match status" value="1"/>
</dbReference>
<keyword evidence="9" id="KW-1185">Reference proteome</keyword>
<feature type="domain" description="Peptidase S8/S53" evidence="7">
    <location>
        <begin position="49"/>
        <end position="310"/>
    </location>
</feature>
<comment type="caution">
    <text evidence="8">The sequence shown here is derived from an EMBL/GenBank/DDBJ whole genome shotgun (WGS) entry which is preliminary data.</text>
</comment>
<feature type="active site" description="Charge relay system" evidence="5">
    <location>
        <position position="274"/>
    </location>
</feature>
<dbReference type="SUPFAM" id="SSF52743">
    <property type="entry name" value="Subtilisin-like"/>
    <property type="match status" value="1"/>
</dbReference>
<evidence type="ECO:0000256" key="4">
    <source>
        <dbReference type="ARBA" id="ARBA00022825"/>
    </source>
</evidence>
<evidence type="ECO:0000256" key="5">
    <source>
        <dbReference type="PROSITE-ProRule" id="PRU01240"/>
    </source>
</evidence>
<feature type="chain" id="PRO_5018061370" description="Peptidase S8/S53 domain-containing protein" evidence="6">
    <location>
        <begin position="27"/>
        <end position="332"/>
    </location>
</feature>
<accession>A0A3M2L9P0</accession>
<dbReference type="PANTHER" id="PTHR43806">
    <property type="entry name" value="PEPTIDASE S8"/>
    <property type="match status" value="1"/>
</dbReference>
<evidence type="ECO:0000313" key="8">
    <source>
        <dbReference type="EMBL" id="RMI32635.1"/>
    </source>
</evidence>
<dbReference type="GO" id="GO:0006508">
    <property type="term" value="P:proteolysis"/>
    <property type="evidence" value="ECO:0007669"/>
    <property type="project" value="UniProtKB-KW"/>
</dbReference>
<keyword evidence="4 5" id="KW-0720">Serine protease</keyword>
<keyword evidence="3 5" id="KW-0378">Hydrolase</keyword>
<dbReference type="InterPro" id="IPR036852">
    <property type="entry name" value="Peptidase_S8/S53_dom_sf"/>
</dbReference>
<evidence type="ECO:0000313" key="9">
    <source>
        <dbReference type="Proteomes" id="UP000279275"/>
    </source>
</evidence>
<gene>
    <name evidence="8" type="ORF">EBN03_11715</name>
</gene>
<dbReference type="InterPro" id="IPR015500">
    <property type="entry name" value="Peptidase_S8_subtilisin-rel"/>
</dbReference>
<comment type="similarity">
    <text evidence="1 5">Belongs to the peptidase S8 family.</text>
</comment>
<evidence type="ECO:0000256" key="1">
    <source>
        <dbReference type="ARBA" id="ARBA00011073"/>
    </source>
</evidence>
<keyword evidence="2 5" id="KW-0645">Protease</keyword>
<dbReference type="Proteomes" id="UP000279275">
    <property type="component" value="Unassembled WGS sequence"/>
</dbReference>
<dbReference type="OrthoDB" id="9813435at2"/>
<dbReference type="InterPro" id="IPR050131">
    <property type="entry name" value="Peptidase_S8_subtilisin-like"/>
</dbReference>
<dbReference type="GO" id="GO:0005615">
    <property type="term" value="C:extracellular space"/>
    <property type="evidence" value="ECO:0007669"/>
    <property type="project" value="TreeGrafter"/>
</dbReference>
<evidence type="ECO:0000256" key="2">
    <source>
        <dbReference type="ARBA" id="ARBA00022670"/>
    </source>
</evidence>
<organism evidence="8 9">
    <name type="scientific">Nocardia stercoris</name>
    <dbReference type="NCBI Taxonomy" id="2483361"/>
    <lineage>
        <taxon>Bacteria</taxon>
        <taxon>Bacillati</taxon>
        <taxon>Actinomycetota</taxon>
        <taxon>Actinomycetes</taxon>
        <taxon>Mycobacteriales</taxon>
        <taxon>Nocardiaceae</taxon>
        <taxon>Nocardia</taxon>
    </lineage>
</organism>
<sequence>MKRSMRAIGILAIAATTVVLGTGSGAATTLPAPGWALTNINIGSVTSTGAGVTIYVLDGGIDFGNPDFGGRPSLAWDYSGDPTTPPGTTVEADGKTIDGHGNAMASLAAGTKWGVAKQATIKDVKVEACECPDAGRMIAGIDFVESDVAAHNLQNKAVAVISSNWYGTQDDIKNAVNGLWAAGVFVAVSSGNNQSVLMTDNACSWPPANAAGAVVVGASDVNNDEAYQEAVRADDGSTIHWDSTFGPCLDMFAPGVQVPADMVGGGDELVNGTSFAAPLVAGAAALYLSKFGPTPPATVKSWLLAHASAMHTTQQSWIFGPTPTKLLNLSGL</sequence>
<dbReference type="InterPro" id="IPR000209">
    <property type="entry name" value="Peptidase_S8/S53_dom"/>
</dbReference>
<dbReference type="Gene3D" id="3.40.50.200">
    <property type="entry name" value="Peptidase S8/S53 domain"/>
    <property type="match status" value="1"/>
</dbReference>
<reference evidence="8 9" key="1">
    <citation type="submission" date="2018-10" db="EMBL/GenBank/DDBJ databases">
        <title>Isolation from cow dung.</title>
        <authorList>
            <person name="Ling L."/>
        </authorList>
    </citation>
    <scope>NUCLEOTIDE SEQUENCE [LARGE SCALE GENOMIC DNA]</scope>
    <source>
        <strain evidence="8 9">NEAU-LL90</strain>
    </source>
</reference>
<dbReference type="PROSITE" id="PS00138">
    <property type="entry name" value="SUBTILASE_SER"/>
    <property type="match status" value="1"/>
</dbReference>